<keyword evidence="5 8" id="KW-0812">Transmembrane</keyword>
<feature type="transmembrane region" description="Helical" evidence="8">
    <location>
        <begin position="33"/>
        <end position="54"/>
    </location>
</feature>
<keyword evidence="10" id="KW-1185">Reference proteome</keyword>
<dbReference type="AlphaFoldDB" id="A0A9X2L6S2"/>
<evidence type="ECO:0000256" key="2">
    <source>
        <dbReference type="ARBA" id="ARBA00009142"/>
    </source>
</evidence>
<dbReference type="PANTHER" id="PTHR30269:SF37">
    <property type="entry name" value="MEMBRANE TRANSPORTER PROTEIN"/>
    <property type="match status" value="1"/>
</dbReference>
<proteinExistence type="inferred from homology"/>
<feature type="transmembrane region" description="Helical" evidence="8">
    <location>
        <begin position="6"/>
        <end position="26"/>
    </location>
</feature>
<evidence type="ECO:0000313" key="9">
    <source>
        <dbReference type="EMBL" id="MCQ8183984.1"/>
    </source>
</evidence>
<feature type="transmembrane region" description="Helical" evidence="8">
    <location>
        <begin position="191"/>
        <end position="214"/>
    </location>
</feature>
<name>A0A9X2L6S2_9PROT</name>
<keyword evidence="7 8" id="KW-0472">Membrane</keyword>
<dbReference type="InterPro" id="IPR052017">
    <property type="entry name" value="TSUP"/>
</dbReference>
<comment type="similarity">
    <text evidence="2 8">Belongs to the 4-toluene sulfonate uptake permease (TSUP) (TC 2.A.102) family.</text>
</comment>
<dbReference type="InterPro" id="IPR002781">
    <property type="entry name" value="TM_pro_TauE-like"/>
</dbReference>
<gene>
    <name evidence="9" type="ORF">NOG11_01155</name>
</gene>
<dbReference type="Pfam" id="PF01925">
    <property type="entry name" value="TauE"/>
    <property type="match status" value="1"/>
</dbReference>
<reference evidence="9" key="1">
    <citation type="submission" date="2022-07" db="EMBL/GenBank/DDBJ databases">
        <title>Parvularcula maris sp. nov., an algicidal bacterium isolated from seawater.</title>
        <authorList>
            <person name="Li F."/>
        </authorList>
    </citation>
    <scope>NUCLEOTIDE SEQUENCE</scope>
    <source>
        <strain evidence="9">BGMRC 0090</strain>
    </source>
</reference>
<keyword evidence="6 8" id="KW-1133">Transmembrane helix</keyword>
<evidence type="ECO:0000256" key="4">
    <source>
        <dbReference type="ARBA" id="ARBA00022475"/>
    </source>
</evidence>
<evidence type="ECO:0000256" key="3">
    <source>
        <dbReference type="ARBA" id="ARBA00022448"/>
    </source>
</evidence>
<dbReference type="GO" id="GO:0005886">
    <property type="term" value="C:plasma membrane"/>
    <property type="evidence" value="ECO:0007669"/>
    <property type="project" value="UniProtKB-SubCell"/>
</dbReference>
<dbReference type="Proteomes" id="UP001142610">
    <property type="component" value="Unassembled WGS sequence"/>
</dbReference>
<organism evidence="9 10">
    <name type="scientific">Parvularcula maris</name>
    <dbReference type="NCBI Taxonomy" id="2965077"/>
    <lineage>
        <taxon>Bacteria</taxon>
        <taxon>Pseudomonadati</taxon>
        <taxon>Pseudomonadota</taxon>
        <taxon>Alphaproteobacteria</taxon>
        <taxon>Parvularculales</taxon>
        <taxon>Parvularculaceae</taxon>
        <taxon>Parvularcula</taxon>
    </lineage>
</organism>
<evidence type="ECO:0000256" key="7">
    <source>
        <dbReference type="ARBA" id="ARBA00023136"/>
    </source>
</evidence>
<evidence type="ECO:0000313" key="10">
    <source>
        <dbReference type="Proteomes" id="UP001142610"/>
    </source>
</evidence>
<evidence type="ECO:0000256" key="6">
    <source>
        <dbReference type="ARBA" id="ARBA00022989"/>
    </source>
</evidence>
<sequence length="249" mass="25787">MAELSLVSFLIITLISFLGAAITAAFSIGGGLLLIGTMSALLPPLAVIPVHAVVMTGSNASRSALLLPHVAWPIIGWFALGALVGGTIGAQVLVTLPPEMLRLAVAGFILFTQWGPKVSLPLGAPFYSLAGGLSMFLTLFVGASGPFITAILAKIPSFSRLALISTAGACMTLQHGGKVAIFGLQGFDYGSWLPLMGAALAAGFAGTFLGTRLLKRFDEQFFRAALKWVLTALALWLIALAVGAMLSSE</sequence>
<feature type="transmembrane region" description="Helical" evidence="8">
    <location>
        <begin position="161"/>
        <end position="185"/>
    </location>
</feature>
<comment type="subcellular location">
    <subcellularLocation>
        <location evidence="1 8">Cell membrane</location>
        <topology evidence="1 8">Multi-pass membrane protein</topology>
    </subcellularLocation>
</comment>
<dbReference type="RefSeq" id="WP_256617787.1">
    <property type="nucleotide sequence ID" value="NZ_JANIBC010000001.1"/>
</dbReference>
<accession>A0A9X2L6S2</accession>
<protein>
    <recommendedName>
        <fullName evidence="8">Probable membrane transporter protein</fullName>
    </recommendedName>
</protein>
<evidence type="ECO:0000256" key="8">
    <source>
        <dbReference type="RuleBase" id="RU363041"/>
    </source>
</evidence>
<keyword evidence="4 8" id="KW-1003">Cell membrane</keyword>
<evidence type="ECO:0000256" key="1">
    <source>
        <dbReference type="ARBA" id="ARBA00004651"/>
    </source>
</evidence>
<dbReference type="PANTHER" id="PTHR30269">
    <property type="entry name" value="TRANSMEMBRANE PROTEIN YFCA"/>
    <property type="match status" value="1"/>
</dbReference>
<evidence type="ECO:0000256" key="5">
    <source>
        <dbReference type="ARBA" id="ARBA00022692"/>
    </source>
</evidence>
<feature type="transmembrane region" description="Helical" evidence="8">
    <location>
        <begin position="126"/>
        <end position="149"/>
    </location>
</feature>
<feature type="transmembrane region" description="Helical" evidence="8">
    <location>
        <begin position="74"/>
        <end position="94"/>
    </location>
</feature>
<dbReference type="EMBL" id="JANIBC010000001">
    <property type="protein sequence ID" value="MCQ8183984.1"/>
    <property type="molecule type" value="Genomic_DNA"/>
</dbReference>
<keyword evidence="3" id="KW-0813">Transport</keyword>
<feature type="transmembrane region" description="Helical" evidence="8">
    <location>
        <begin position="226"/>
        <end position="246"/>
    </location>
</feature>
<comment type="caution">
    <text evidence="9">The sequence shown here is derived from an EMBL/GenBank/DDBJ whole genome shotgun (WGS) entry which is preliminary data.</text>
</comment>